<gene>
    <name evidence="2" type="ORF">LG632_22160</name>
</gene>
<feature type="domain" description="HTH cro/C1-type" evidence="1">
    <location>
        <begin position="8"/>
        <end position="61"/>
    </location>
</feature>
<comment type="caution">
    <text evidence="2">The sequence shown here is derived from an EMBL/GenBank/DDBJ whole genome shotgun (WGS) entry which is preliminary data.</text>
</comment>
<dbReference type="SUPFAM" id="SSF47413">
    <property type="entry name" value="lambda repressor-like DNA-binding domains"/>
    <property type="match status" value="1"/>
</dbReference>
<sequence length="261" mass="28994">MKMVGAMVAAARISKQLTQRELADKVGIDVESMASIEQGRRVLMPDIAELLDRELGLPGVLTAAANRLPEVDMIPAWAEEYMEAEATALALSWYDALVVPGLLQTEAYARAVLRCRVPYIGEEKIELAVTRRMKRQDILRRPVPPTMSFIIGEVAVRDRIGGDDVHREQLQYLRECADLTTISLQVLPIGVTAHAGLDGPFILLETPDFQRLAYSETQRGSLLVRDPNEVSILTQKYAMLRSQALNLSDTKGLLDRLLGEL</sequence>
<dbReference type="SMART" id="SM00530">
    <property type="entry name" value="HTH_XRE"/>
    <property type="match status" value="1"/>
</dbReference>
<dbReference type="CDD" id="cd00093">
    <property type="entry name" value="HTH_XRE"/>
    <property type="match status" value="1"/>
</dbReference>
<reference evidence="2 3" key="1">
    <citation type="submission" date="2021-10" db="EMBL/GenBank/DDBJ databases">
        <title>Streptomyces sp. strain SMC 277, a novel streptomycete isolated from soil.</title>
        <authorList>
            <person name="Chanama M."/>
        </authorList>
    </citation>
    <scope>NUCLEOTIDE SEQUENCE [LARGE SCALE GENOMIC DNA]</scope>
    <source>
        <strain evidence="2 3">SMC 277</strain>
    </source>
</reference>
<accession>A0ABS8BC02</accession>
<dbReference type="RefSeq" id="WP_226729173.1">
    <property type="nucleotide sequence ID" value="NZ_JAJAUY010000104.1"/>
</dbReference>
<keyword evidence="3" id="KW-1185">Reference proteome</keyword>
<protein>
    <submittedName>
        <fullName evidence="2">Helix-turn-helix transcriptional regulator</fullName>
    </submittedName>
</protein>
<name>A0ABS8BC02_9ACTN</name>
<evidence type="ECO:0000313" key="3">
    <source>
        <dbReference type="Proteomes" id="UP001199054"/>
    </source>
</evidence>
<organism evidence="2 3">
    <name type="scientific">Streptomyces antimicrobicus</name>
    <dbReference type="NCBI Taxonomy" id="2883108"/>
    <lineage>
        <taxon>Bacteria</taxon>
        <taxon>Bacillati</taxon>
        <taxon>Actinomycetota</taxon>
        <taxon>Actinomycetes</taxon>
        <taxon>Kitasatosporales</taxon>
        <taxon>Streptomycetaceae</taxon>
        <taxon>Streptomyces</taxon>
    </lineage>
</organism>
<evidence type="ECO:0000313" key="2">
    <source>
        <dbReference type="EMBL" id="MCB5182073.1"/>
    </source>
</evidence>
<dbReference type="Gene3D" id="1.10.260.40">
    <property type="entry name" value="lambda repressor-like DNA-binding domains"/>
    <property type="match status" value="1"/>
</dbReference>
<evidence type="ECO:0000259" key="1">
    <source>
        <dbReference type="PROSITE" id="PS50943"/>
    </source>
</evidence>
<dbReference type="PROSITE" id="PS50943">
    <property type="entry name" value="HTH_CROC1"/>
    <property type="match status" value="1"/>
</dbReference>
<proteinExistence type="predicted"/>
<dbReference type="Pfam" id="PF19054">
    <property type="entry name" value="DUF5753"/>
    <property type="match status" value="1"/>
</dbReference>
<dbReference type="EMBL" id="JAJAUY010000104">
    <property type="protein sequence ID" value="MCB5182073.1"/>
    <property type="molecule type" value="Genomic_DNA"/>
</dbReference>
<dbReference type="Proteomes" id="UP001199054">
    <property type="component" value="Unassembled WGS sequence"/>
</dbReference>
<dbReference type="InterPro" id="IPR043917">
    <property type="entry name" value="DUF5753"/>
</dbReference>
<dbReference type="InterPro" id="IPR010982">
    <property type="entry name" value="Lambda_DNA-bd_dom_sf"/>
</dbReference>
<dbReference type="Pfam" id="PF13560">
    <property type="entry name" value="HTH_31"/>
    <property type="match status" value="1"/>
</dbReference>
<dbReference type="InterPro" id="IPR001387">
    <property type="entry name" value="Cro/C1-type_HTH"/>
</dbReference>